<keyword evidence="7" id="KW-0645">Protease</keyword>
<protein>
    <submittedName>
        <fullName evidence="21">Peptidoglycan glycosyltransferase</fullName>
    </submittedName>
</protein>
<dbReference type="InterPro" id="IPR001264">
    <property type="entry name" value="Glyco_trans_51"/>
</dbReference>
<keyword evidence="18" id="KW-0812">Transmembrane</keyword>
<dbReference type="GO" id="GO:0008658">
    <property type="term" value="F:penicillin binding"/>
    <property type="evidence" value="ECO:0007669"/>
    <property type="project" value="InterPro"/>
</dbReference>
<evidence type="ECO:0000256" key="5">
    <source>
        <dbReference type="ARBA" id="ARBA00022475"/>
    </source>
</evidence>
<evidence type="ECO:0000256" key="1">
    <source>
        <dbReference type="ARBA" id="ARBA00004236"/>
    </source>
</evidence>
<evidence type="ECO:0000256" key="15">
    <source>
        <dbReference type="ARBA" id="ARBA00023316"/>
    </source>
</evidence>
<dbReference type="GO" id="GO:0009002">
    <property type="term" value="F:serine-type D-Ala-D-Ala carboxypeptidase activity"/>
    <property type="evidence" value="ECO:0007669"/>
    <property type="project" value="UniProtKB-EC"/>
</dbReference>
<keyword evidence="11" id="KW-0133">Cell shape</keyword>
<feature type="domain" description="Penicillin-binding protein transpeptidase" evidence="19">
    <location>
        <begin position="417"/>
        <end position="659"/>
    </location>
</feature>
<gene>
    <name evidence="21" type="ORF">W5A_03559</name>
</gene>
<evidence type="ECO:0000313" key="21">
    <source>
        <dbReference type="EMBL" id="EID75988.1"/>
    </source>
</evidence>
<dbReference type="eggNOG" id="COG5009">
    <property type="taxonomic scope" value="Bacteria"/>
</dbReference>
<evidence type="ECO:0000256" key="14">
    <source>
        <dbReference type="ARBA" id="ARBA00023268"/>
    </source>
</evidence>
<keyword evidence="13 18" id="KW-0472">Membrane</keyword>
<dbReference type="RefSeq" id="WP_008237498.1">
    <property type="nucleotide sequence ID" value="NZ_AJJU01000003.1"/>
</dbReference>
<evidence type="ECO:0000256" key="17">
    <source>
        <dbReference type="ARBA" id="ARBA00049902"/>
    </source>
</evidence>
<evidence type="ECO:0000256" key="6">
    <source>
        <dbReference type="ARBA" id="ARBA00022645"/>
    </source>
</evidence>
<comment type="similarity">
    <text evidence="4">In the N-terminal section; belongs to the glycosyltransferase 51 family.</text>
</comment>
<organism evidence="21 22">
    <name type="scientific">Imtechella halotolerans K1</name>
    <dbReference type="NCBI Taxonomy" id="946077"/>
    <lineage>
        <taxon>Bacteria</taxon>
        <taxon>Pseudomonadati</taxon>
        <taxon>Bacteroidota</taxon>
        <taxon>Flavobacteriia</taxon>
        <taxon>Flavobacteriales</taxon>
        <taxon>Flavobacteriaceae</taxon>
        <taxon>Imtechella</taxon>
    </lineage>
</organism>
<dbReference type="PANTHER" id="PTHR32282">
    <property type="entry name" value="BINDING PROTEIN TRANSPEPTIDASE, PUTATIVE-RELATED"/>
    <property type="match status" value="1"/>
</dbReference>
<evidence type="ECO:0000256" key="18">
    <source>
        <dbReference type="SAM" id="Phobius"/>
    </source>
</evidence>
<evidence type="ECO:0000256" key="7">
    <source>
        <dbReference type="ARBA" id="ARBA00022670"/>
    </source>
</evidence>
<dbReference type="GO" id="GO:0006508">
    <property type="term" value="P:proteolysis"/>
    <property type="evidence" value="ECO:0007669"/>
    <property type="project" value="UniProtKB-KW"/>
</dbReference>
<comment type="catalytic activity">
    <reaction evidence="17">
        <text>[GlcNAc-(1-&gt;4)-Mur2Ac(oyl-L-Ala-gamma-D-Glu-L-Lys-D-Ala-D-Ala)](n)-di-trans,octa-cis-undecaprenyl diphosphate + beta-D-GlcNAc-(1-&gt;4)-Mur2Ac(oyl-L-Ala-gamma-D-Glu-L-Lys-D-Ala-D-Ala)-di-trans,octa-cis-undecaprenyl diphosphate = [GlcNAc-(1-&gt;4)-Mur2Ac(oyl-L-Ala-gamma-D-Glu-L-Lys-D-Ala-D-Ala)](n+1)-di-trans,octa-cis-undecaprenyl diphosphate + di-trans,octa-cis-undecaprenyl diphosphate + H(+)</text>
        <dbReference type="Rhea" id="RHEA:23708"/>
        <dbReference type="Rhea" id="RHEA-COMP:9602"/>
        <dbReference type="Rhea" id="RHEA-COMP:9603"/>
        <dbReference type="ChEBI" id="CHEBI:15378"/>
        <dbReference type="ChEBI" id="CHEBI:58405"/>
        <dbReference type="ChEBI" id="CHEBI:60033"/>
        <dbReference type="ChEBI" id="CHEBI:78435"/>
        <dbReference type="EC" id="2.4.99.28"/>
    </reaction>
</comment>
<dbReference type="PATRIC" id="fig|946077.3.peg.723"/>
<evidence type="ECO:0000256" key="12">
    <source>
        <dbReference type="ARBA" id="ARBA00022984"/>
    </source>
</evidence>
<evidence type="ECO:0000313" key="22">
    <source>
        <dbReference type="Proteomes" id="UP000005938"/>
    </source>
</evidence>
<keyword evidence="10" id="KW-0378">Hydrolase</keyword>
<dbReference type="InterPro" id="IPR036950">
    <property type="entry name" value="PBP_transglycosylase"/>
</dbReference>
<evidence type="ECO:0000256" key="8">
    <source>
        <dbReference type="ARBA" id="ARBA00022676"/>
    </source>
</evidence>
<evidence type="ECO:0000259" key="19">
    <source>
        <dbReference type="Pfam" id="PF00905"/>
    </source>
</evidence>
<dbReference type="Pfam" id="PF00912">
    <property type="entry name" value="Transgly"/>
    <property type="match status" value="1"/>
</dbReference>
<reference evidence="21 22" key="1">
    <citation type="journal article" date="2012" name="J. Bacteriol.">
        <title>Genome Sequence of the Halotolerant Bacterium Imtechella halotolerans K1T.</title>
        <authorList>
            <person name="Kumar S."/>
            <person name="Vikram S."/>
            <person name="Subramanian S."/>
            <person name="Raghava G.P."/>
            <person name="Pinnaka A.K."/>
        </authorList>
    </citation>
    <scope>NUCLEOTIDE SEQUENCE [LARGE SCALE GENOMIC DNA]</scope>
    <source>
        <strain evidence="21 22">K1</strain>
    </source>
</reference>
<keyword evidence="6" id="KW-0121">Carboxypeptidase</keyword>
<sequence length="761" mass="86574">MKLMKIQFRKKWLLYSIGLIGFFFLGVLIFIIMVYSGVWGKLPSTDDLKELKQAQATLVYDAEEKLIGKYFVFDRMPIAYEELPQHLIDALIATEDVRFYDHSGVDYFSLGRVLVKSILLQNESSGGGSTVSIQLAKNLFGRKNYGVLSMPVNKVKEAIIARRMERIYSKEEIITLYFNTVPFSDNTYGIESASRKFFNTTTKKLTLAQSATLIGSLKASHTFNPRLFPERSTIRRNVVLQQMVKYDLLSDSLAKLTSNEVLEIDYQRFDHDHGLSPYFREQVRTQALLLIEDLQKPNGDKYDLYMDGLRIHTTLDATMQEYAEIAMHKHMMSLQRVFEGSYGKYAPWIRNESLIRSKIKDLPLYKRLKKNGLHEKQILDSLEYKSDRKLFRWEGDTLLNASVIDSLKHYMKFLNTGFVALDPQSGAVKAYIGGIDYESFKYDHVVQSKRQVGSTFKPFVYTAAIESGMLPCTYFSPEQVTYSAYDGWTPTNSTVDSLDSIYDYSLKYALSRSLNTIAVKVLMETGIDTVITQARKMGIKSPLPQVPSLALGTAEMTLLELTTAYTSYVNRGIPATPYFIERITDKFGNELWSYPKPTNQSEAFSDETRQVMIEMLKATVNEGTASRLRSRYGIMNEIAGKTGTTQDNKDGWFVAITPKLVMASWTGNDDHRIGFRNTAIGQGANSALPMIGLFLQQLNKNVVYNSVTRARFILPSEDVALSLQCEDMQPKSFLEQLFGIDNPEKPKKKRKGFFSIFSSDD</sequence>
<dbReference type="PANTHER" id="PTHR32282:SF11">
    <property type="entry name" value="PENICILLIN-BINDING PROTEIN 1B"/>
    <property type="match status" value="1"/>
</dbReference>
<dbReference type="SUPFAM" id="SSF56601">
    <property type="entry name" value="beta-lactamase/transpeptidase-like"/>
    <property type="match status" value="1"/>
</dbReference>
<keyword evidence="18" id="KW-1133">Transmembrane helix</keyword>
<comment type="subcellular location">
    <subcellularLocation>
        <location evidence="1">Cell membrane</location>
    </subcellularLocation>
</comment>
<comment type="caution">
    <text evidence="21">The sequence shown here is derived from an EMBL/GenBank/DDBJ whole genome shotgun (WGS) entry which is preliminary data.</text>
</comment>
<keyword evidence="9 21" id="KW-0808">Transferase</keyword>
<dbReference type="OrthoDB" id="9766909at2"/>
<accession>I0WHX2</accession>
<evidence type="ECO:0000256" key="3">
    <source>
        <dbReference type="ARBA" id="ARBA00007090"/>
    </source>
</evidence>
<dbReference type="GO" id="GO:0009252">
    <property type="term" value="P:peptidoglycan biosynthetic process"/>
    <property type="evidence" value="ECO:0007669"/>
    <property type="project" value="UniProtKB-KW"/>
</dbReference>
<evidence type="ECO:0000256" key="2">
    <source>
        <dbReference type="ARBA" id="ARBA00004752"/>
    </source>
</evidence>
<dbReference type="InterPro" id="IPR012338">
    <property type="entry name" value="Beta-lactam/transpept-like"/>
</dbReference>
<keyword evidence="12" id="KW-0573">Peptidoglycan synthesis</keyword>
<dbReference type="STRING" id="946077.W5A_03559"/>
<evidence type="ECO:0000256" key="10">
    <source>
        <dbReference type="ARBA" id="ARBA00022801"/>
    </source>
</evidence>
<evidence type="ECO:0000256" key="11">
    <source>
        <dbReference type="ARBA" id="ARBA00022960"/>
    </source>
</evidence>
<dbReference type="GO" id="GO:0008955">
    <property type="term" value="F:peptidoglycan glycosyltransferase activity"/>
    <property type="evidence" value="ECO:0007669"/>
    <property type="project" value="UniProtKB-EC"/>
</dbReference>
<dbReference type="Proteomes" id="UP000005938">
    <property type="component" value="Unassembled WGS sequence"/>
</dbReference>
<dbReference type="InterPro" id="IPR050396">
    <property type="entry name" value="Glycosyltr_51/Transpeptidase"/>
</dbReference>
<dbReference type="Pfam" id="PF00905">
    <property type="entry name" value="Transpeptidase"/>
    <property type="match status" value="1"/>
</dbReference>
<dbReference type="AlphaFoldDB" id="I0WHX2"/>
<keyword evidence="8" id="KW-0328">Glycosyltransferase</keyword>
<comment type="similarity">
    <text evidence="3">In the C-terminal section; belongs to the transpeptidase family.</text>
</comment>
<proteinExistence type="inferred from homology"/>
<keyword evidence="5" id="KW-1003">Cell membrane</keyword>
<dbReference type="EMBL" id="AJJU01000003">
    <property type="protein sequence ID" value="EID75988.1"/>
    <property type="molecule type" value="Genomic_DNA"/>
</dbReference>
<evidence type="ECO:0000256" key="9">
    <source>
        <dbReference type="ARBA" id="ARBA00022679"/>
    </source>
</evidence>
<dbReference type="Gene3D" id="3.40.710.10">
    <property type="entry name" value="DD-peptidase/beta-lactamase superfamily"/>
    <property type="match status" value="1"/>
</dbReference>
<evidence type="ECO:0000256" key="4">
    <source>
        <dbReference type="ARBA" id="ARBA00007739"/>
    </source>
</evidence>
<name>I0WHX2_9FLAO</name>
<dbReference type="InterPro" id="IPR001460">
    <property type="entry name" value="PCN-bd_Tpept"/>
</dbReference>
<comment type="pathway">
    <text evidence="2">Cell wall biogenesis; peptidoglycan biosynthesis.</text>
</comment>
<dbReference type="InterPro" id="IPR023346">
    <property type="entry name" value="Lysozyme-like_dom_sf"/>
</dbReference>
<feature type="transmembrane region" description="Helical" evidence="18">
    <location>
        <begin position="12"/>
        <end position="35"/>
    </location>
</feature>
<dbReference type="GO" id="GO:0030288">
    <property type="term" value="C:outer membrane-bounded periplasmic space"/>
    <property type="evidence" value="ECO:0007669"/>
    <property type="project" value="TreeGrafter"/>
</dbReference>
<dbReference type="GO" id="GO:0005886">
    <property type="term" value="C:plasma membrane"/>
    <property type="evidence" value="ECO:0007669"/>
    <property type="project" value="UniProtKB-SubCell"/>
</dbReference>
<dbReference type="SUPFAM" id="SSF53955">
    <property type="entry name" value="Lysozyme-like"/>
    <property type="match status" value="1"/>
</dbReference>
<keyword evidence="14" id="KW-0511">Multifunctional enzyme</keyword>
<keyword evidence="15" id="KW-0961">Cell wall biogenesis/degradation</keyword>
<keyword evidence="22" id="KW-1185">Reference proteome</keyword>
<comment type="catalytic activity">
    <reaction evidence="16">
        <text>Preferential cleavage: (Ac)2-L-Lys-D-Ala-|-D-Ala. Also transpeptidation of peptidyl-alanyl moieties that are N-acyl substituents of D-alanine.</text>
        <dbReference type="EC" id="3.4.16.4"/>
    </reaction>
</comment>
<dbReference type="Gene3D" id="1.10.3810.10">
    <property type="entry name" value="Biosynthetic peptidoglycan transglycosylase-like"/>
    <property type="match status" value="1"/>
</dbReference>
<dbReference type="GO" id="GO:0008360">
    <property type="term" value="P:regulation of cell shape"/>
    <property type="evidence" value="ECO:0007669"/>
    <property type="project" value="UniProtKB-KW"/>
</dbReference>
<dbReference type="GO" id="GO:0071555">
    <property type="term" value="P:cell wall organization"/>
    <property type="evidence" value="ECO:0007669"/>
    <property type="project" value="UniProtKB-KW"/>
</dbReference>
<evidence type="ECO:0000259" key="20">
    <source>
        <dbReference type="Pfam" id="PF00912"/>
    </source>
</evidence>
<feature type="domain" description="Glycosyl transferase family 51" evidence="20">
    <location>
        <begin position="73"/>
        <end position="243"/>
    </location>
</feature>
<evidence type="ECO:0000256" key="13">
    <source>
        <dbReference type="ARBA" id="ARBA00023136"/>
    </source>
</evidence>
<evidence type="ECO:0000256" key="16">
    <source>
        <dbReference type="ARBA" id="ARBA00034000"/>
    </source>
</evidence>